<comment type="similarity">
    <text evidence="1">Belongs to the glycosyl hydrolase 25 family.</text>
</comment>
<evidence type="ECO:0000256" key="1">
    <source>
        <dbReference type="ARBA" id="ARBA00010646"/>
    </source>
</evidence>
<evidence type="ECO:0000256" key="2">
    <source>
        <dbReference type="ARBA" id="ARBA00022737"/>
    </source>
</evidence>
<dbReference type="GO" id="GO:0016998">
    <property type="term" value="P:cell wall macromolecule catabolic process"/>
    <property type="evidence" value="ECO:0007669"/>
    <property type="project" value="InterPro"/>
</dbReference>
<keyword evidence="5" id="KW-0326">Glycosidase</keyword>
<keyword evidence="4" id="KW-0732">Signal</keyword>
<name>A0A6N2R263_9FIRM</name>
<keyword evidence="5" id="KW-0378">Hydrolase</keyword>
<evidence type="ECO:0000256" key="3">
    <source>
        <dbReference type="SAM" id="MobiDB-lite"/>
    </source>
</evidence>
<dbReference type="SUPFAM" id="SSF69360">
    <property type="entry name" value="Cell wall binding repeat"/>
    <property type="match status" value="2"/>
</dbReference>
<sequence>MKKIAKIISLSAIMLVGSSAISYADDGVQKAVDQVSTNYNIESDLSSDYKLNNEETINSSKENSLDNENQNSVDKTIINEKESIDDESNQEKDSNLNYNISKDNQEKIDNIEDKKDSTNITKNVENEESLSISDDKSFDNVKSQSNLNQKRFKIYKENGKIYCMNIDDNKLVDTGWIDYDGKRYFCKKNGELYVNQIITFGPKVAYYLGSNGYVLKSVFEDNGVLRHSNINTGILSQTGWIEENGKKYFSKNNFGEIYRNQIITFGPKVAYYLGNNGYVLKSVFEDNGVLRHSDINTGILSQTGWIEENGKKYFSKNNFGEIYRNQIITFGPKVAYYLGNNGYVLKSVFEDNGVLRHSDINTGILSQTGWIEENGKKYFSKNNFGELYRNQIITFGPKVAYYLGNNGYVLKSVFEDNGVLRHSDINTGILSQIGWIEENGKKYFSKNNFGELYVNQIITFGPKVSYYMGSDGSASKVSTGWFIKDGKTSYSFSDGSIAKGHVMINGLKYYFDNNGYLKSKVGIDISVWNEIVNWNEIKKAGIDFVIIRSSGSYAANGKLYKDSKFDSNIRGALNAGLQVGIYHYSQAITRDEAILEARYVDSIIRSYKSKLTLPVAFDRELYSESNGYYGRTYKIGKEKDAEVSLAFLDEITRLGYKGSFYSYTSYLNNQINMNKISPKYPVWVAQYNYKCDYKGPYTTWQYSSQGKVNGIRGNVDMNIMYV</sequence>
<dbReference type="InterPro" id="IPR018337">
    <property type="entry name" value="Cell_wall/Cho-bd_repeat"/>
</dbReference>
<dbReference type="EC" id="3.2.1.17" evidence="5"/>
<feature type="signal peptide" evidence="4">
    <location>
        <begin position="1"/>
        <end position="24"/>
    </location>
</feature>
<dbReference type="GO" id="GO:0016052">
    <property type="term" value="P:carbohydrate catabolic process"/>
    <property type="evidence" value="ECO:0007669"/>
    <property type="project" value="TreeGrafter"/>
</dbReference>
<dbReference type="EMBL" id="CACRSW010000001">
    <property type="protein sequence ID" value="VYS74826.1"/>
    <property type="molecule type" value="Genomic_DNA"/>
</dbReference>
<dbReference type="Gene3D" id="2.10.270.10">
    <property type="entry name" value="Cholin Binding"/>
    <property type="match status" value="3"/>
</dbReference>
<gene>
    <name evidence="5" type="primary">acm</name>
    <name evidence="5" type="ORF">AVLFYP127_00162</name>
</gene>
<proteinExistence type="inferred from homology"/>
<feature type="compositionally biased region" description="Basic and acidic residues" evidence="3">
    <location>
        <begin position="103"/>
        <end position="117"/>
    </location>
</feature>
<dbReference type="InterPro" id="IPR002053">
    <property type="entry name" value="Glyco_hydro_25"/>
</dbReference>
<dbReference type="CDD" id="cd06414">
    <property type="entry name" value="GH25_LytC-like"/>
    <property type="match status" value="1"/>
</dbReference>
<reference evidence="5" key="1">
    <citation type="submission" date="2019-11" db="EMBL/GenBank/DDBJ databases">
        <authorList>
            <person name="Feng L."/>
        </authorList>
    </citation>
    <scope>NUCLEOTIDE SEQUENCE</scope>
    <source>
        <strain evidence="5">AvaginalisLFYP127</strain>
    </source>
</reference>
<dbReference type="Pfam" id="PF01183">
    <property type="entry name" value="Glyco_hydro_25"/>
    <property type="match status" value="1"/>
</dbReference>
<dbReference type="GO" id="GO:0009253">
    <property type="term" value="P:peptidoglycan catabolic process"/>
    <property type="evidence" value="ECO:0007669"/>
    <property type="project" value="InterPro"/>
</dbReference>
<dbReference type="SUPFAM" id="SSF51445">
    <property type="entry name" value="(Trans)glycosidases"/>
    <property type="match status" value="1"/>
</dbReference>
<protein>
    <submittedName>
        <fullName evidence="5">Lysozyme M1</fullName>
        <ecNumber evidence="5">3.2.1.17</ecNumber>
    </submittedName>
</protein>
<dbReference type="Gene3D" id="3.20.20.80">
    <property type="entry name" value="Glycosidases"/>
    <property type="match status" value="1"/>
</dbReference>
<dbReference type="InterPro" id="IPR017853">
    <property type="entry name" value="GH"/>
</dbReference>
<dbReference type="PANTHER" id="PTHR34135">
    <property type="entry name" value="LYSOZYME"/>
    <property type="match status" value="1"/>
</dbReference>
<evidence type="ECO:0000313" key="5">
    <source>
        <dbReference type="EMBL" id="VYS74826.1"/>
    </source>
</evidence>
<dbReference type="GO" id="GO:0003796">
    <property type="term" value="F:lysozyme activity"/>
    <property type="evidence" value="ECO:0007669"/>
    <property type="project" value="UniProtKB-EC"/>
</dbReference>
<organism evidence="5">
    <name type="scientific">Anaerococcus vaginalis</name>
    <dbReference type="NCBI Taxonomy" id="33037"/>
    <lineage>
        <taxon>Bacteria</taxon>
        <taxon>Bacillati</taxon>
        <taxon>Bacillota</taxon>
        <taxon>Tissierellia</taxon>
        <taxon>Tissierellales</taxon>
        <taxon>Peptoniphilaceae</taxon>
        <taxon>Anaerococcus</taxon>
    </lineage>
</organism>
<keyword evidence="2" id="KW-0677">Repeat</keyword>
<dbReference type="Pfam" id="PF01473">
    <property type="entry name" value="Choline_bind_1"/>
    <property type="match status" value="5"/>
</dbReference>
<evidence type="ECO:0000256" key="4">
    <source>
        <dbReference type="SAM" id="SignalP"/>
    </source>
</evidence>
<feature type="region of interest" description="Disordered" evidence="3">
    <location>
        <begin position="81"/>
        <end position="141"/>
    </location>
</feature>
<dbReference type="AlphaFoldDB" id="A0A6N2R263"/>
<dbReference type="PANTHER" id="PTHR34135:SF2">
    <property type="entry name" value="LYSOZYME"/>
    <property type="match status" value="1"/>
</dbReference>
<dbReference type="RefSeq" id="WP_156328400.1">
    <property type="nucleotide sequence ID" value="NZ_CACRSW010000001.1"/>
</dbReference>
<feature type="chain" id="PRO_5027026364" evidence="4">
    <location>
        <begin position="25"/>
        <end position="722"/>
    </location>
</feature>
<accession>A0A6N2R263</accession>
<dbReference type="PROSITE" id="PS51904">
    <property type="entry name" value="GLYCOSYL_HYDROL_F25_2"/>
    <property type="match status" value="1"/>
</dbReference>